<dbReference type="GO" id="GO:0046872">
    <property type="term" value="F:metal ion binding"/>
    <property type="evidence" value="ECO:0007669"/>
    <property type="project" value="UniProtKB-KW"/>
</dbReference>
<evidence type="ECO:0000256" key="2">
    <source>
        <dbReference type="ARBA" id="ARBA00005300"/>
    </source>
</evidence>
<feature type="domain" description="RNase H type-1" evidence="8">
    <location>
        <begin position="59"/>
        <end position="187"/>
    </location>
</feature>
<name>A0A4Y2BSP0_ARAVE</name>
<dbReference type="InterPro" id="IPR012337">
    <property type="entry name" value="RNaseH-like_sf"/>
</dbReference>
<dbReference type="SUPFAM" id="SSF53098">
    <property type="entry name" value="Ribonuclease H-like"/>
    <property type="match status" value="1"/>
</dbReference>
<proteinExistence type="inferred from homology"/>
<dbReference type="GO" id="GO:0004523">
    <property type="term" value="F:RNA-DNA hybrid ribonuclease activity"/>
    <property type="evidence" value="ECO:0007669"/>
    <property type="project" value="UniProtKB-EC"/>
</dbReference>
<evidence type="ECO:0000256" key="4">
    <source>
        <dbReference type="ARBA" id="ARBA00022722"/>
    </source>
</evidence>
<evidence type="ECO:0000256" key="6">
    <source>
        <dbReference type="ARBA" id="ARBA00022759"/>
    </source>
</evidence>
<comment type="caution">
    <text evidence="9">The sequence shown here is derived from an EMBL/GenBank/DDBJ whole genome shotgun (WGS) entry which is preliminary data.</text>
</comment>
<evidence type="ECO:0000259" key="8">
    <source>
        <dbReference type="PROSITE" id="PS50879"/>
    </source>
</evidence>
<keyword evidence="5" id="KW-0479">Metal-binding</keyword>
<keyword evidence="6" id="KW-0255">Endonuclease</keyword>
<dbReference type="PANTHER" id="PTHR10642">
    <property type="entry name" value="RIBONUCLEASE H1"/>
    <property type="match status" value="1"/>
</dbReference>
<dbReference type="GO" id="GO:0043137">
    <property type="term" value="P:DNA replication, removal of RNA primer"/>
    <property type="evidence" value="ECO:0007669"/>
    <property type="project" value="TreeGrafter"/>
</dbReference>
<evidence type="ECO:0000313" key="9">
    <source>
        <dbReference type="EMBL" id="GBL95222.1"/>
    </source>
</evidence>
<comment type="catalytic activity">
    <reaction evidence="1">
        <text>Endonucleolytic cleavage to 5'-phosphomonoester.</text>
        <dbReference type="EC" id="3.1.26.4"/>
    </reaction>
</comment>
<protein>
    <recommendedName>
        <fullName evidence="3">ribonuclease H</fullName>
        <ecNumber evidence="3">3.1.26.4</ecNumber>
    </recommendedName>
</protein>
<keyword evidence="10" id="KW-1185">Reference proteome</keyword>
<keyword evidence="4" id="KW-0540">Nuclease</keyword>
<evidence type="ECO:0000313" key="10">
    <source>
        <dbReference type="Proteomes" id="UP000499080"/>
    </source>
</evidence>
<dbReference type="CDD" id="cd09276">
    <property type="entry name" value="Rnase_HI_RT_non_LTR"/>
    <property type="match status" value="1"/>
</dbReference>
<dbReference type="InterPro" id="IPR050092">
    <property type="entry name" value="RNase_H"/>
</dbReference>
<dbReference type="AlphaFoldDB" id="A0A4Y2BSP0"/>
<dbReference type="EC" id="3.1.26.4" evidence="3"/>
<dbReference type="GO" id="GO:0003676">
    <property type="term" value="F:nucleic acid binding"/>
    <property type="evidence" value="ECO:0007669"/>
    <property type="project" value="InterPro"/>
</dbReference>
<evidence type="ECO:0000256" key="1">
    <source>
        <dbReference type="ARBA" id="ARBA00000077"/>
    </source>
</evidence>
<dbReference type="PANTHER" id="PTHR10642:SF26">
    <property type="entry name" value="RIBONUCLEASE H1"/>
    <property type="match status" value="1"/>
</dbReference>
<gene>
    <name evidence="9" type="ORF">AVEN_253548_1</name>
</gene>
<dbReference type="InterPro" id="IPR036397">
    <property type="entry name" value="RNaseH_sf"/>
</dbReference>
<dbReference type="Proteomes" id="UP000499080">
    <property type="component" value="Unassembled WGS sequence"/>
</dbReference>
<evidence type="ECO:0000256" key="5">
    <source>
        <dbReference type="ARBA" id="ARBA00022723"/>
    </source>
</evidence>
<evidence type="ECO:0000256" key="3">
    <source>
        <dbReference type="ARBA" id="ARBA00012180"/>
    </source>
</evidence>
<keyword evidence="7" id="KW-0378">Hydrolase</keyword>
<comment type="similarity">
    <text evidence="2">Belongs to the RNase H family.</text>
</comment>
<reference evidence="9 10" key="1">
    <citation type="journal article" date="2019" name="Sci. Rep.">
        <title>Orb-weaving spider Araneus ventricosus genome elucidates the spidroin gene catalogue.</title>
        <authorList>
            <person name="Kono N."/>
            <person name="Nakamura H."/>
            <person name="Ohtoshi R."/>
            <person name="Moran D.A.P."/>
            <person name="Shinohara A."/>
            <person name="Yoshida Y."/>
            <person name="Fujiwara M."/>
            <person name="Mori M."/>
            <person name="Tomita M."/>
            <person name="Arakawa K."/>
        </authorList>
    </citation>
    <scope>NUCLEOTIDE SEQUENCE [LARGE SCALE GENOMIC DNA]</scope>
</reference>
<accession>A0A4Y2BSP0</accession>
<dbReference type="InterPro" id="IPR002156">
    <property type="entry name" value="RNaseH_domain"/>
</dbReference>
<dbReference type="EMBL" id="BGPR01000109">
    <property type="protein sequence ID" value="GBL95222.1"/>
    <property type="molecule type" value="Genomic_DNA"/>
</dbReference>
<evidence type="ECO:0000256" key="7">
    <source>
        <dbReference type="ARBA" id="ARBA00022801"/>
    </source>
</evidence>
<dbReference type="Gene3D" id="3.30.420.10">
    <property type="entry name" value="Ribonuclease H-like superfamily/Ribonuclease H"/>
    <property type="match status" value="1"/>
</dbReference>
<organism evidence="9 10">
    <name type="scientific">Araneus ventricosus</name>
    <name type="common">Orbweaver spider</name>
    <name type="synonym">Epeira ventricosa</name>
    <dbReference type="NCBI Taxonomy" id="182803"/>
    <lineage>
        <taxon>Eukaryota</taxon>
        <taxon>Metazoa</taxon>
        <taxon>Ecdysozoa</taxon>
        <taxon>Arthropoda</taxon>
        <taxon>Chelicerata</taxon>
        <taxon>Arachnida</taxon>
        <taxon>Araneae</taxon>
        <taxon>Araneomorphae</taxon>
        <taxon>Entelegynae</taxon>
        <taxon>Araneoidea</taxon>
        <taxon>Araneidae</taxon>
        <taxon>Araneus</taxon>
    </lineage>
</organism>
<dbReference type="OrthoDB" id="6514649at2759"/>
<dbReference type="Pfam" id="PF00075">
    <property type="entry name" value="RNase_H"/>
    <property type="match status" value="1"/>
</dbReference>
<dbReference type="PROSITE" id="PS50879">
    <property type="entry name" value="RNASE_H_1"/>
    <property type="match status" value="1"/>
</dbReference>
<sequence length="337" mass="38460">MAKIKRYERVSAVAVAMMGNEKWNTKDYEILPKWFKPRRDKKEECFTAGPKGCPLKDRKGRGTRIYTDGSKTEKGVGAAFCVWSGQNIVCRWLAKLQDYNTVFQEEPLALKHATDHATNLPQQTITILVDNQATVQAAANPRIINTTARKICKSLITNKHIHISWIKAHVGYDGNEKADRLAKEAAESGRDLLSVKAPISFLKSIFKNKMMEDWQSDWEDEDNGRSTFNILPRVSTQPCYWKREEILFFTGHGPFPSNLKRFTLATTANCPCGNTNGTPLHYARECILTASFHMTKPAQQHELIWFRNVASNKGSRLKIQRLLHHLSDVQELFRINL</sequence>